<dbReference type="PANTHER" id="PTHR43741">
    <property type="entry name" value="FMN-DEPENDENT NADH-AZOREDUCTASE 1"/>
    <property type="match status" value="1"/>
</dbReference>
<name>A0A7M3S9A7_9FIRM</name>
<dbReference type="SUPFAM" id="SSF52218">
    <property type="entry name" value="Flavoproteins"/>
    <property type="match status" value="1"/>
</dbReference>
<dbReference type="EMBL" id="AP023368">
    <property type="protein sequence ID" value="BCK01175.1"/>
    <property type="molecule type" value="Genomic_DNA"/>
</dbReference>
<evidence type="ECO:0008006" key="3">
    <source>
        <dbReference type="Google" id="ProtNLM"/>
    </source>
</evidence>
<dbReference type="InterPro" id="IPR029039">
    <property type="entry name" value="Flavoprotein-like_sf"/>
</dbReference>
<dbReference type="AlphaFoldDB" id="A0A7M3S9A7"/>
<organism evidence="1 2">
    <name type="scientific">Anaerocolumna chitinilytica</name>
    <dbReference type="NCBI Taxonomy" id="1727145"/>
    <lineage>
        <taxon>Bacteria</taxon>
        <taxon>Bacillati</taxon>
        <taxon>Bacillota</taxon>
        <taxon>Clostridia</taxon>
        <taxon>Lachnospirales</taxon>
        <taxon>Lachnospiraceae</taxon>
        <taxon>Anaerocolumna</taxon>
    </lineage>
</organism>
<dbReference type="KEGG" id="acht:bsdcttw_42150"/>
<dbReference type="PANTHER" id="PTHR43741:SF3">
    <property type="entry name" value="NADPH-DEPENDENT FMN REDUCTASE-LIKE DOMAIN-CONTAINING PROTEIN"/>
    <property type="match status" value="1"/>
</dbReference>
<dbReference type="Gene3D" id="3.40.50.360">
    <property type="match status" value="1"/>
</dbReference>
<reference evidence="1 2" key="1">
    <citation type="submission" date="2020-08" db="EMBL/GenBank/DDBJ databases">
        <title>Draft genome sequencing of an Anaerocolumna strain isolated from anoxic soil subjected to BSD treatment.</title>
        <authorList>
            <person name="Uek A."/>
            <person name="Tonouchi A."/>
        </authorList>
    </citation>
    <scope>NUCLEOTIDE SEQUENCE [LARGE SCALE GENOMIC DNA]</scope>
    <source>
        <strain evidence="1 2">CTTW</strain>
    </source>
</reference>
<accession>A0A7M3S9A7</accession>
<evidence type="ECO:0000313" key="1">
    <source>
        <dbReference type="EMBL" id="BCK01175.1"/>
    </source>
</evidence>
<dbReference type="RefSeq" id="WP_185256771.1">
    <property type="nucleotide sequence ID" value="NZ_AP023368.1"/>
</dbReference>
<evidence type="ECO:0000313" key="2">
    <source>
        <dbReference type="Proteomes" id="UP000515703"/>
    </source>
</evidence>
<dbReference type="Proteomes" id="UP000515703">
    <property type="component" value="Chromosome"/>
</dbReference>
<reference evidence="1 2" key="2">
    <citation type="submission" date="2020-08" db="EMBL/GenBank/DDBJ databases">
        <authorList>
            <person name="Ueki A."/>
            <person name="Tonouchi A."/>
        </authorList>
    </citation>
    <scope>NUCLEOTIDE SEQUENCE [LARGE SCALE GENOMIC DNA]</scope>
    <source>
        <strain evidence="1 2">CTTW</strain>
    </source>
</reference>
<sequence length="167" mass="19008">MRLLVHDLTPQEFEALGLELSPETTVISDDGTIKPCIGCFGCWVKTPGVCVLNDKYQNMGQLLSKCSEYIIISKCCYGSYSPFVKNIFDRSISYFLPYFNNIDGETHHKKRYDNRFSLSVLFYGNDVTEAEKETAKDLVAANSTNYSRIKYNVSFYDNTLSLKEGLQ</sequence>
<proteinExistence type="predicted"/>
<gene>
    <name evidence="1" type="ORF">bsdcttw_42150</name>
</gene>
<keyword evidence="2" id="KW-1185">Reference proteome</keyword>
<protein>
    <recommendedName>
        <fullName evidence="3">Flavodoxin family protein</fullName>
    </recommendedName>
</protein>
<dbReference type="InterPro" id="IPR050104">
    <property type="entry name" value="FMN-dep_NADH:Q_OxRdtase_AzoR1"/>
</dbReference>